<reference evidence="1 2" key="1">
    <citation type="submission" date="2018-01" db="EMBL/GenBank/DDBJ databases">
        <title>Metagenomic assembled genomes from two thermal pools in the Uzon Caldera, Kamchatka, Russia.</title>
        <authorList>
            <person name="Wilkins L."/>
            <person name="Ettinger C."/>
        </authorList>
    </citation>
    <scope>NUCLEOTIDE SEQUENCE [LARGE SCALE GENOMIC DNA]</scope>
    <source>
        <strain evidence="1">ARK-04</strain>
    </source>
</reference>
<name>A0A2N7QEI8_9BACT</name>
<dbReference type="Proteomes" id="UP000235619">
    <property type="component" value="Unassembled WGS sequence"/>
</dbReference>
<keyword evidence="1" id="KW-0413">Isomerase</keyword>
<gene>
    <name evidence="1" type="ORF">C0169_04115</name>
</gene>
<dbReference type="Gene3D" id="3.50.50.60">
    <property type="entry name" value="FAD/NAD(P)-binding domain"/>
    <property type="match status" value="1"/>
</dbReference>
<comment type="caution">
    <text evidence="1">The sequence shown here is derived from an EMBL/GenBank/DDBJ whole genome shotgun (WGS) entry which is preliminary data.</text>
</comment>
<dbReference type="GO" id="GO:0016853">
    <property type="term" value="F:isomerase activity"/>
    <property type="evidence" value="ECO:0007669"/>
    <property type="project" value="UniProtKB-KW"/>
</dbReference>
<evidence type="ECO:0000313" key="2">
    <source>
        <dbReference type="Proteomes" id="UP000235619"/>
    </source>
</evidence>
<dbReference type="InterPro" id="IPR036188">
    <property type="entry name" value="FAD/NAD-bd_sf"/>
</dbReference>
<evidence type="ECO:0000313" key="1">
    <source>
        <dbReference type="EMBL" id="PMP97031.1"/>
    </source>
</evidence>
<accession>A0A2N7QEI8</accession>
<feature type="non-terminal residue" evidence="1">
    <location>
        <position position="41"/>
    </location>
</feature>
<dbReference type="Pfam" id="PF01946">
    <property type="entry name" value="Thi4"/>
    <property type="match status" value="1"/>
</dbReference>
<sequence length="41" mass="4466">MELGIQRAIVKYGMEDLYEYSDVDVLIVGAGPSGLTSAKYL</sequence>
<dbReference type="EMBL" id="PNJD01000245">
    <property type="protein sequence ID" value="PMP97031.1"/>
    <property type="molecule type" value="Genomic_DNA"/>
</dbReference>
<dbReference type="SUPFAM" id="SSF51905">
    <property type="entry name" value="FAD/NAD(P)-binding domain"/>
    <property type="match status" value="1"/>
</dbReference>
<proteinExistence type="predicted"/>
<organism evidence="1 2">
    <name type="scientific">Thermodesulfobacterium geofontis</name>
    <dbReference type="NCBI Taxonomy" id="1295609"/>
    <lineage>
        <taxon>Bacteria</taxon>
        <taxon>Pseudomonadati</taxon>
        <taxon>Thermodesulfobacteriota</taxon>
        <taxon>Thermodesulfobacteria</taxon>
        <taxon>Thermodesulfobacteriales</taxon>
        <taxon>Thermodesulfobacteriaceae</taxon>
        <taxon>Thermodesulfobacterium</taxon>
    </lineage>
</organism>
<protein>
    <submittedName>
        <fullName evidence="1">Ribose 1,5-bisphosphate isomerase</fullName>
    </submittedName>
</protein>
<dbReference type="AlphaFoldDB" id="A0A2N7QEI8"/>